<evidence type="ECO:0000256" key="3">
    <source>
        <dbReference type="ARBA" id="ARBA00022692"/>
    </source>
</evidence>
<dbReference type="GO" id="GO:0005886">
    <property type="term" value="C:plasma membrane"/>
    <property type="evidence" value="ECO:0007669"/>
    <property type="project" value="UniProtKB-SubCell"/>
</dbReference>
<evidence type="ECO:0000313" key="8">
    <source>
        <dbReference type="EMBL" id="KPL84382.1"/>
    </source>
</evidence>
<dbReference type="RefSeq" id="WP_054520892.1">
    <property type="nucleotide sequence ID" value="NZ_LGKO01000002.1"/>
</dbReference>
<dbReference type="AlphaFoldDB" id="A0A0P6YNM9"/>
<protein>
    <submittedName>
        <fullName evidence="8">MFS transporter</fullName>
    </submittedName>
</protein>
<feature type="transmembrane region" description="Helical" evidence="6">
    <location>
        <begin position="192"/>
        <end position="213"/>
    </location>
</feature>
<dbReference type="GO" id="GO:0022857">
    <property type="term" value="F:transmembrane transporter activity"/>
    <property type="evidence" value="ECO:0007669"/>
    <property type="project" value="InterPro"/>
</dbReference>
<feature type="transmembrane region" description="Helical" evidence="6">
    <location>
        <begin position="54"/>
        <end position="73"/>
    </location>
</feature>
<keyword evidence="9" id="KW-1185">Reference proteome</keyword>
<organism evidence="8 9">
    <name type="scientific">Thermanaerothrix daxensis</name>
    <dbReference type="NCBI Taxonomy" id="869279"/>
    <lineage>
        <taxon>Bacteria</taxon>
        <taxon>Bacillati</taxon>
        <taxon>Chloroflexota</taxon>
        <taxon>Anaerolineae</taxon>
        <taxon>Anaerolineales</taxon>
        <taxon>Anaerolineaceae</taxon>
        <taxon>Thermanaerothrix</taxon>
    </lineage>
</organism>
<dbReference type="InterPro" id="IPR036259">
    <property type="entry name" value="MFS_trans_sf"/>
</dbReference>
<keyword evidence="4 6" id="KW-1133">Transmembrane helix</keyword>
<dbReference type="STRING" id="869279.SE15_04520"/>
<evidence type="ECO:0000256" key="6">
    <source>
        <dbReference type="SAM" id="Phobius"/>
    </source>
</evidence>
<comment type="caution">
    <text evidence="8">The sequence shown here is derived from an EMBL/GenBank/DDBJ whole genome shotgun (WGS) entry which is preliminary data.</text>
</comment>
<feature type="transmembrane region" description="Helical" evidence="6">
    <location>
        <begin position="376"/>
        <end position="398"/>
    </location>
</feature>
<dbReference type="InterPro" id="IPR050495">
    <property type="entry name" value="ATG22/LtaA_families"/>
</dbReference>
<dbReference type="PANTHER" id="PTHR23519:SF1">
    <property type="entry name" value="AUTOPHAGY-RELATED PROTEIN 22"/>
    <property type="match status" value="1"/>
</dbReference>
<evidence type="ECO:0000256" key="4">
    <source>
        <dbReference type="ARBA" id="ARBA00022989"/>
    </source>
</evidence>
<evidence type="ECO:0000256" key="2">
    <source>
        <dbReference type="ARBA" id="ARBA00022448"/>
    </source>
</evidence>
<dbReference type="Gene3D" id="1.20.1250.20">
    <property type="entry name" value="MFS general substrate transporter like domains"/>
    <property type="match status" value="1"/>
</dbReference>
<sequence>MEEAQQHRRAIWAWTMYDWANSAFATTIMAAVLPVYYASVAAADLPPNEATSNWAFTTTIALVLVAVLGPILGAMADFSGAKKRFLTTFALMGILGTALLYFVQRGDWIMASLFYILGSIGFSGANVFYDSLLPHVATPDEIDQVSSRGYAMGYAGGGILLAINMAMILFGPKVLPSLLPGLALDQATLTTVMTRLAFVTVAVWWFSFTIPLWRFVPEPPRRILSNETGFNPIKASFTRLASTFRNIRQYGELMKFIVAFWLYNNGIGTIIYMATIYGTELGFGIETTVGTLLMVQFVAIPFAILFGWLAKKMGTKPAILLSLAIYTAIAIGGYFLRTPLHFFLLGFAVATVQGGSQALSRSLFGRMVPKSQSAEFYSFFGVSEKIAGTVGPLVFGIVSRLMGGSRFSIISLIIFFVLGMLLLTRVNEHEGIRVAEAEEQTFLAQAPVPGA</sequence>
<dbReference type="Proteomes" id="UP000050544">
    <property type="component" value="Unassembled WGS sequence"/>
</dbReference>
<evidence type="ECO:0000313" key="9">
    <source>
        <dbReference type="Proteomes" id="UP000050544"/>
    </source>
</evidence>
<keyword evidence="3 6" id="KW-0812">Transmembrane</keyword>
<feature type="transmembrane region" description="Helical" evidence="6">
    <location>
        <begin position="150"/>
        <end position="172"/>
    </location>
</feature>
<feature type="transmembrane region" description="Helical" evidence="6">
    <location>
        <begin position="317"/>
        <end position="336"/>
    </location>
</feature>
<feature type="transmembrane region" description="Helical" evidence="6">
    <location>
        <begin position="289"/>
        <end position="310"/>
    </location>
</feature>
<feature type="transmembrane region" description="Helical" evidence="6">
    <location>
        <begin position="342"/>
        <end position="364"/>
    </location>
</feature>
<dbReference type="PROSITE" id="PS50850">
    <property type="entry name" value="MFS"/>
    <property type="match status" value="1"/>
</dbReference>
<feature type="domain" description="Major facilitator superfamily (MFS) profile" evidence="7">
    <location>
        <begin position="1"/>
        <end position="431"/>
    </location>
</feature>
<accession>A0A0P6YNM9</accession>
<feature type="transmembrane region" description="Helical" evidence="6">
    <location>
        <begin position="21"/>
        <end position="42"/>
    </location>
</feature>
<evidence type="ECO:0000256" key="1">
    <source>
        <dbReference type="ARBA" id="ARBA00004651"/>
    </source>
</evidence>
<dbReference type="PATRIC" id="fig|869279.4.peg.916"/>
<dbReference type="SUPFAM" id="SSF103473">
    <property type="entry name" value="MFS general substrate transporter"/>
    <property type="match status" value="1"/>
</dbReference>
<comment type="subcellular location">
    <subcellularLocation>
        <location evidence="1">Cell membrane</location>
        <topology evidence="1">Multi-pass membrane protein</topology>
    </subcellularLocation>
</comment>
<dbReference type="OrthoDB" id="9768783at2"/>
<dbReference type="PANTHER" id="PTHR23519">
    <property type="entry name" value="AUTOPHAGY-RELATED PROTEIN 22"/>
    <property type="match status" value="1"/>
</dbReference>
<dbReference type="InterPro" id="IPR020846">
    <property type="entry name" value="MFS_dom"/>
</dbReference>
<evidence type="ECO:0000259" key="7">
    <source>
        <dbReference type="PROSITE" id="PS50850"/>
    </source>
</evidence>
<proteinExistence type="predicted"/>
<feature type="transmembrane region" description="Helical" evidence="6">
    <location>
        <begin position="85"/>
        <end position="103"/>
    </location>
</feature>
<dbReference type="Pfam" id="PF11700">
    <property type="entry name" value="ATG22"/>
    <property type="match status" value="1"/>
</dbReference>
<feature type="transmembrane region" description="Helical" evidence="6">
    <location>
        <begin position="109"/>
        <end position="129"/>
    </location>
</feature>
<dbReference type="InterPro" id="IPR024671">
    <property type="entry name" value="Atg22-like"/>
</dbReference>
<feature type="transmembrane region" description="Helical" evidence="6">
    <location>
        <begin position="404"/>
        <end position="423"/>
    </location>
</feature>
<reference evidence="8 9" key="1">
    <citation type="submission" date="2015-07" db="EMBL/GenBank/DDBJ databases">
        <title>Whole genome sequence of Thermanaerothrix daxensis DSM 23592.</title>
        <authorList>
            <person name="Hemp J."/>
            <person name="Ward L.M."/>
            <person name="Pace L.A."/>
            <person name="Fischer W.W."/>
        </authorList>
    </citation>
    <scope>NUCLEOTIDE SEQUENCE [LARGE SCALE GENOMIC DNA]</scope>
    <source>
        <strain evidence="8 9">GNS-1</strain>
    </source>
</reference>
<keyword evidence="5 6" id="KW-0472">Membrane</keyword>
<evidence type="ECO:0000256" key="5">
    <source>
        <dbReference type="ARBA" id="ARBA00023136"/>
    </source>
</evidence>
<dbReference type="CDD" id="cd17482">
    <property type="entry name" value="MFS_YxiO_like"/>
    <property type="match status" value="1"/>
</dbReference>
<dbReference type="EMBL" id="LGKO01000002">
    <property type="protein sequence ID" value="KPL84382.1"/>
    <property type="molecule type" value="Genomic_DNA"/>
</dbReference>
<feature type="transmembrane region" description="Helical" evidence="6">
    <location>
        <begin position="256"/>
        <end position="277"/>
    </location>
</feature>
<gene>
    <name evidence="8" type="ORF">SE15_04520</name>
</gene>
<name>A0A0P6YNM9_9CHLR</name>
<keyword evidence="2" id="KW-0813">Transport</keyword>